<name>A0ABP0GGK7_CLALP</name>
<feature type="transmembrane region" description="Helical" evidence="1">
    <location>
        <begin position="20"/>
        <end position="40"/>
    </location>
</feature>
<feature type="transmembrane region" description="Helical" evidence="1">
    <location>
        <begin position="141"/>
        <end position="161"/>
    </location>
</feature>
<gene>
    <name evidence="2" type="ORF">CVLEPA_LOCUS23462</name>
</gene>
<proteinExistence type="predicted"/>
<sequence>MVSQRKFVVLKKAYQLQQTALTFSVFCIILMSIMAVYNMWKELYLRLGILNYERRIKAAEDKSELLGRNIILGGECATLKHKDFVTDFRYAVELYRWEGWACYCAQWGLNFEMDHIETANYSSQVFLYSSMTCETLRTCHAWLALANIFIALSWLTFYKYLCSKTRLKKRFASKKLEKILPTSFV</sequence>
<organism evidence="2 3">
    <name type="scientific">Clavelina lepadiformis</name>
    <name type="common">Light-bulb sea squirt</name>
    <name type="synonym">Ascidia lepadiformis</name>
    <dbReference type="NCBI Taxonomy" id="159417"/>
    <lineage>
        <taxon>Eukaryota</taxon>
        <taxon>Metazoa</taxon>
        <taxon>Chordata</taxon>
        <taxon>Tunicata</taxon>
        <taxon>Ascidiacea</taxon>
        <taxon>Aplousobranchia</taxon>
        <taxon>Clavelinidae</taxon>
        <taxon>Clavelina</taxon>
    </lineage>
</organism>
<reference evidence="2 3" key="1">
    <citation type="submission" date="2024-02" db="EMBL/GenBank/DDBJ databases">
        <authorList>
            <person name="Daric V."/>
            <person name="Darras S."/>
        </authorList>
    </citation>
    <scope>NUCLEOTIDE SEQUENCE [LARGE SCALE GENOMIC DNA]</scope>
</reference>
<evidence type="ECO:0000313" key="3">
    <source>
        <dbReference type="Proteomes" id="UP001642483"/>
    </source>
</evidence>
<protein>
    <submittedName>
        <fullName evidence="2">Uncharacterized protein</fullName>
    </submittedName>
</protein>
<keyword evidence="1" id="KW-1133">Transmembrane helix</keyword>
<evidence type="ECO:0000313" key="2">
    <source>
        <dbReference type="EMBL" id="CAK8690911.1"/>
    </source>
</evidence>
<keyword evidence="1" id="KW-0472">Membrane</keyword>
<comment type="caution">
    <text evidence="2">The sequence shown here is derived from an EMBL/GenBank/DDBJ whole genome shotgun (WGS) entry which is preliminary data.</text>
</comment>
<dbReference type="EMBL" id="CAWYQH010000119">
    <property type="protein sequence ID" value="CAK8690911.1"/>
    <property type="molecule type" value="Genomic_DNA"/>
</dbReference>
<dbReference type="Proteomes" id="UP001642483">
    <property type="component" value="Unassembled WGS sequence"/>
</dbReference>
<evidence type="ECO:0000256" key="1">
    <source>
        <dbReference type="SAM" id="Phobius"/>
    </source>
</evidence>
<keyword evidence="1" id="KW-0812">Transmembrane</keyword>
<keyword evidence="3" id="KW-1185">Reference proteome</keyword>
<accession>A0ABP0GGK7</accession>